<dbReference type="EMBL" id="JARBHB010000001">
    <property type="protein sequence ID" value="KAJ8897348.1"/>
    <property type="molecule type" value="Genomic_DNA"/>
</dbReference>
<reference evidence="1 2" key="1">
    <citation type="submission" date="2023-02" db="EMBL/GenBank/DDBJ databases">
        <title>LHISI_Scaffold_Assembly.</title>
        <authorList>
            <person name="Stuart O.P."/>
            <person name="Cleave R."/>
            <person name="Magrath M.J.L."/>
            <person name="Mikheyev A.S."/>
        </authorList>
    </citation>
    <scope>NUCLEOTIDE SEQUENCE [LARGE SCALE GENOMIC DNA]</scope>
    <source>
        <strain evidence="1">Daus_M_001</strain>
        <tissue evidence="1">Leg muscle</tissue>
    </source>
</reference>
<gene>
    <name evidence="1" type="ORF">PR048_002694</name>
</gene>
<evidence type="ECO:0000313" key="1">
    <source>
        <dbReference type="EMBL" id="KAJ8897348.1"/>
    </source>
</evidence>
<accession>A0ABQ9IKY3</accession>
<organism evidence="1 2">
    <name type="scientific">Dryococelus australis</name>
    <dbReference type="NCBI Taxonomy" id="614101"/>
    <lineage>
        <taxon>Eukaryota</taxon>
        <taxon>Metazoa</taxon>
        <taxon>Ecdysozoa</taxon>
        <taxon>Arthropoda</taxon>
        <taxon>Hexapoda</taxon>
        <taxon>Insecta</taxon>
        <taxon>Pterygota</taxon>
        <taxon>Neoptera</taxon>
        <taxon>Polyneoptera</taxon>
        <taxon>Phasmatodea</taxon>
        <taxon>Verophasmatodea</taxon>
        <taxon>Anareolatae</taxon>
        <taxon>Phasmatidae</taxon>
        <taxon>Eurycanthinae</taxon>
        <taxon>Dryococelus</taxon>
    </lineage>
</organism>
<keyword evidence="2" id="KW-1185">Reference proteome</keyword>
<name>A0ABQ9IKY3_9NEOP</name>
<comment type="caution">
    <text evidence="1">The sequence shown here is derived from an EMBL/GenBank/DDBJ whole genome shotgun (WGS) entry which is preliminary data.</text>
</comment>
<protein>
    <submittedName>
        <fullName evidence="1">Uncharacterized protein</fullName>
    </submittedName>
</protein>
<proteinExistence type="predicted"/>
<evidence type="ECO:0000313" key="2">
    <source>
        <dbReference type="Proteomes" id="UP001159363"/>
    </source>
</evidence>
<dbReference type="Proteomes" id="UP001159363">
    <property type="component" value="Chromosome 1"/>
</dbReference>
<sequence>MESCRRLGMKFYDPQEWCLTEHDQQAPISEWDSPNVVREAGLSRPFLSRLGYVGVCWWNVAATISIGLTVRTNRCAAPGRKSWARIDGCWTIDDYNDEGESGPELGLRKYLHWPLPSLLHVTSSGKAAGWGKKGTSQSTYYTKLASHLGEPGLDSRRDRFQVFACGNRAGRCRWSPGFLGDLPFPPPYSPRFNLIGSQDLDVDSRPNISTPLHCKPAEGSATGTDCRGRALHPTKGSTIALVLTDAERWGLAPASLDTPTTCISAEPQPRSGSCRQFASCTSADSRIPGKREKHLPFLFFSHPIKTSSSLFHPYIVARLCDISTWLLNYFCT</sequence>